<dbReference type="Gene3D" id="3.30.710.10">
    <property type="entry name" value="Potassium Channel Kv1.1, Chain A"/>
    <property type="match status" value="1"/>
</dbReference>
<dbReference type="SMART" id="SM00875">
    <property type="entry name" value="BACK"/>
    <property type="match status" value="1"/>
</dbReference>
<dbReference type="CDD" id="cd18186">
    <property type="entry name" value="BTB_POZ_ZBTB_KLHL-like"/>
    <property type="match status" value="1"/>
</dbReference>
<sequence length="235" mass="27222">MAASNSADVVEHQAWLGHLFAEDRSGEDSTCDLILTSEGKEFHVHKNVVMLVSKFFKKMFTIEMKEKYEGVVEVKQIPHQRLSNIIEFIYSGRISITEENVTEILDDAEYTQMEALKSKCRKYFLNVVSADNCLKIQAYAQRYNLEEVQDKTNQVIKEHLEAIVKQEDFLQLDVDNLSAILKQRSKVHEEAVFTGILDWVNHNPLQREDLFVTFFCQLDLTSMTSVFLAKIHREV</sequence>
<dbReference type="SMART" id="SM00225">
    <property type="entry name" value="BTB"/>
    <property type="match status" value="1"/>
</dbReference>
<dbReference type="AlphaFoldDB" id="A0A6F9DGR9"/>
<evidence type="ECO:0000313" key="2">
    <source>
        <dbReference type="EMBL" id="CAB3259894.1"/>
    </source>
</evidence>
<dbReference type="InterPro" id="IPR011333">
    <property type="entry name" value="SKP1/BTB/POZ_sf"/>
</dbReference>
<dbReference type="Pfam" id="PF00651">
    <property type="entry name" value="BTB"/>
    <property type="match status" value="1"/>
</dbReference>
<dbReference type="InterPro" id="IPR000210">
    <property type="entry name" value="BTB/POZ_dom"/>
</dbReference>
<dbReference type="PROSITE" id="PS50097">
    <property type="entry name" value="BTB"/>
    <property type="match status" value="1"/>
</dbReference>
<dbReference type="PANTHER" id="PTHR45632">
    <property type="entry name" value="LD33804P"/>
    <property type="match status" value="1"/>
</dbReference>
<proteinExistence type="evidence at transcript level"/>
<dbReference type="Gene3D" id="1.25.40.420">
    <property type="match status" value="1"/>
</dbReference>
<dbReference type="EMBL" id="LR786291">
    <property type="protein sequence ID" value="CAB3259894.1"/>
    <property type="molecule type" value="mRNA"/>
</dbReference>
<gene>
    <name evidence="2" type="primary">Klhl20-012</name>
</gene>
<dbReference type="InterPro" id="IPR011705">
    <property type="entry name" value="BACK"/>
</dbReference>
<protein>
    <submittedName>
        <fullName evidence="2">Kelch-like protein 20</fullName>
    </submittedName>
</protein>
<name>A0A6F9DGR9_9ASCI</name>
<dbReference type="Pfam" id="PF07707">
    <property type="entry name" value="BACK"/>
    <property type="match status" value="1"/>
</dbReference>
<dbReference type="SUPFAM" id="SSF54695">
    <property type="entry name" value="POZ domain"/>
    <property type="match status" value="1"/>
</dbReference>
<organism evidence="2">
    <name type="scientific">Phallusia mammillata</name>
    <dbReference type="NCBI Taxonomy" id="59560"/>
    <lineage>
        <taxon>Eukaryota</taxon>
        <taxon>Metazoa</taxon>
        <taxon>Chordata</taxon>
        <taxon>Tunicata</taxon>
        <taxon>Ascidiacea</taxon>
        <taxon>Phlebobranchia</taxon>
        <taxon>Ascidiidae</taxon>
        <taxon>Phallusia</taxon>
    </lineage>
</organism>
<dbReference type="PANTHER" id="PTHR45632:SF30">
    <property type="entry name" value="BTB DOMAIN-CONTAINING PROTEIN"/>
    <property type="match status" value="1"/>
</dbReference>
<reference evidence="2" key="1">
    <citation type="submission" date="2020-04" db="EMBL/GenBank/DDBJ databases">
        <authorList>
            <person name="Neveu A P."/>
        </authorList>
    </citation>
    <scope>NUCLEOTIDE SEQUENCE</scope>
    <source>
        <tissue evidence="2">Whole embryo</tissue>
    </source>
</reference>
<evidence type="ECO:0000259" key="1">
    <source>
        <dbReference type="PROSITE" id="PS50097"/>
    </source>
</evidence>
<feature type="domain" description="BTB" evidence="1">
    <location>
        <begin position="31"/>
        <end position="98"/>
    </location>
</feature>
<accession>A0A6F9DGR9</accession>